<feature type="region of interest" description="Disordered" evidence="1">
    <location>
        <begin position="148"/>
        <end position="176"/>
    </location>
</feature>
<reference evidence="2" key="1">
    <citation type="journal article" date="2023" name="G3 (Bethesda)">
        <title>A reference genome for the long-term kleptoplast-retaining sea slug Elysia crispata morphotype clarki.</title>
        <authorList>
            <person name="Eastman K.E."/>
            <person name="Pendleton A.L."/>
            <person name="Shaikh M.A."/>
            <person name="Suttiyut T."/>
            <person name="Ogas R."/>
            <person name="Tomko P."/>
            <person name="Gavelis G."/>
            <person name="Widhalm J.R."/>
            <person name="Wisecaver J.H."/>
        </authorList>
    </citation>
    <scope>NUCLEOTIDE SEQUENCE</scope>
    <source>
        <strain evidence="2">ECLA1</strain>
    </source>
</reference>
<gene>
    <name evidence="2" type="ORF">RRG08_018970</name>
</gene>
<comment type="caution">
    <text evidence="2">The sequence shown here is derived from an EMBL/GenBank/DDBJ whole genome shotgun (WGS) entry which is preliminary data.</text>
</comment>
<organism evidence="2 3">
    <name type="scientific">Elysia crispata</name>
    <name type="common">lettuce slug</name>
    <dbReference type="NCBI Taxonomy" id="231223"/>
    <lineage>
        <taxon>Eukaryota</taxon>
        <taxon>Metazoa</taxon>
        <taxon>Spiralia</taxon>
        <taxon>Lophotrochozoa</taxon>
        <taxon>Mollusca</taxon>
        <taxon>Gastropoda</taxon>
        <taxon>Heterobranchia</taxon>
        <taxon>Euthyneura</taxon>
        <taxon>Panpulmonata</taxon>
        <taxon>Sacoglossa</taxon>
        <taxon>Placobranchoidea</taxon>
        <taxon>Plakobranchidae</taxon>
        <taxon>Elysia</taxon>
    </lineage>
</organism>
<feature type="compositionally biased region" description="Polar residues" evidence="1">
    <location>
        <begin position="119"/>
        <end position="131"/>
    </location>
</feature>
<keyword evidence="3" id="KW-1185">Reference proteome</keyword>
<proteinExistence type="predicted"/>
<evidence type="ECO:0000313" key="3">
    <source>
        <dbReference type="Proteomes" id="UP001283361"/>
    </source>
</evidence>
<dbReference type="Proteomes" id="UP001283361">
    <property type="component" value="Unassembled WGS sequence"/>
</dbReference>
<evidence type="ECO:0000256" key="1">
    <source>
        <dbReference type="SAM" id="MobiDB-lite"/>
    </source>
</evidence>
<evidence type="ECO:0000313" key="2">
    <source>
        <dbReference type="EMBL" id="KAK3781344.1"/>
    </source>
</evidence>
<feature type="region of interest" description="Disordered" evidence="1">
    <location>
        <begin position="108"/>
        <end position="131"/>
    </location>
</feature>
<protein>
    <submittedName>
        <fullName evidence="2">Uncharacterized protein</fullName>
    </submittedName>
</protein>
<dbReference type="AlphaFoldDB" id="A0AAE1A4T7"/>
<accession>A0AAE1A4T7</accession>
<dbReference type="EMBL" id="JAWDGP010002624">
    <property type="protein sequence ID" value="KAK3781344.1"/>
    <property type="molecule type" value="Genomic_DNA"/>
</dbReference>
<name>A0AAE1A4T7_9GAST</name>
<sequence length="212" mass="23191">MDRERAECGGNRRMFGTGLGWVNTSSITREGEQATDNWTDSFRDGILDCSPVGDFGSDLYKLTKKMKDLRIGRLRTQIFPTTVSSGHNDVHVEGRVDKERRAPALPVHREQKNAHHCSNPGQSSASVSHNSWDAGRDKSILNQRSMGDHCGGQLSELTSPGGRRVGERSGTTPRGSHGLAQLALMYEAPLTVAWAVWTGLEMKTRSTAARSG</sequence>